<feature type="signal peptide" evidence="2">
    <location>
        <begin position="1"/>
        <end position="18"/>
    </location>
</feature>
<comment type="caution">
    <text evidence="3">The sequence shown here is derived from an EMBL/GenBank/DDBJ whole genome shotgun (WGS) entry which is preliminary data.</text>
</comment>
<keyword evidence="5" id="KW-1185">Reference proteome</keyword>
<protein>
    <submittedName>
        <fullName evidence="3">Uncharacterized protein</fullName>
    </submittedName>
</protein>
<evidence type="ECO:0000313" key="5">
    <source>
        <dbReference type="Proteomes" id="UP001168821"/>
    </source>
</evidence>
<feature type="chain" id="PRO_5041630242" evidence="2">
    <location>
        <begin position="19"/>
        <end position="120"/>
    </location>
</feature>
<name>A0AA38M1B6_9CUCU</name>
<keyword evidence="1" id="KW-0812">Transmembrane</keyword>
<feature type="transmembrane region" description="Helical" evidence="1">
    <location>
        <begin position="42"/>
        <end position="70"/>
    </location>
</feature>
<accession>A0AA38M1B6</accession>
<evidence type="ECO:0000313" key="4">
    <source>
        <dbReference type="EMBL" id="KAJ3639919.1"/>
    </source>
</evidence>
<evidence type="ECO:0000313" key="3">
    <source>
        <dbReference type="EMBL" id="KAJ3639876.1"/>
    </source>
</evidence>
<dbReference type="EMBL" id="JALNTZ010000010">
    <property type="protein sequence ID" value="KAJ3639876.1"/>
    <property type="molecule type" value="Genomic_DNA"/>
</dbReference>
<proteinExistence type="predicted"/>
<dbReference type="EMBL" id="JALNTZ010000010">
    <property type="protein sequence ID" value="KAJ3639919.1"/>
    <property type="molecule type" value="Genomic_DNA"/>
</dbReference>
<sequence>MNFLILASLCCFVLVINAATVPLTEEEINNPALIRQRRSPLLLTALGAAGLVGAGIVGAGLAGLAGAGLVGAGLGAKAGFAAGALAGSAGRSYGGYYYDYGHYGHVDRDYEYKAQVRVRV</sequence>
<reference evidence="3" key="1">
    <citation type="journal article" date="2023" name="G3 (Bethesda)">
        <title>Whole genome assemblies of Zophobas morio and Tenebrio molitor.</title>
        <authorList>
            <person name="Kaur S."/>
            <person name="Stinson S.A."/>
            <person name="diCenzo G.C."/>
        </authorList>
    </citation>
    <scope>NUCLEOTIDE SEQUENCE</scope>
    <source>
        <strain evidence="3">QUZm001</strain>
    </source>
</reference>
<keyword evidence="2" id="KW-0732">Signal</keyword>
<organism evidence="3 5">
    <name type="scientific">Zophobas morio</name>
    <dbReference type="NCBI Taxonomy" id="2755281"/>
    <lineage>
        <taxon>Eukaryota</taxon>
        <taxon>Metazoa</taxon>
        <taxon>Ecdysozoa</taxon>
        <taxon>Arthropoda</taxon>
        <taxon>Hexapoda</taxon>
        <taxon>Insecta</taxon>
        <taxon>Pterygota</taxon>
        <taxon>Neoptera</taxon>
        <taxon>Endopterygota</taxon>
        <taxon>Coleoptera</taxon>
        <taxon>Polyphaga</taxon>
        <taxon>Cucujiformia</taxon>
        <taxon>Tenebrionidae</taxon>
        <taxon>Zophobas</taxon>
    </lineage>
</organism>
<gene>
    <name evidence="3" type="ORF">Zmor_003207</name>
    <name evidence="4" type="ORF">Zmor_003247</name>
</gene>
<dbReference type="Proteomes" id="UP001168821">
    <property type="component" value="Unassembled WGS sequence"/>
</dbReference>
<keyword evidence="1" id="KW-1133">Transmembrane helix</keyword>
<keyword evidence="1" id="KW-0472">Membrane</keyword>
<evidence type="ECO:0000256" key="2">
    <source>
        <dbReference type="SAM" id="SignalP"/>
    </source>
</evidence>
<evidence type="ECO:0000256" key="1">
    <source>
        <dbReference type="SAM" id="Phobius"/>
    </source>
</evidence>
<dbReference type="AlphaFoldDB" id="A0AA38M1B6"/>